<comment type="caution">
    <text evidence="5">The sequence shown here is derived from an EMBL/GenBank/DDBJ whole genome shotgun (WGS) entry which is preliminary data.</text>
</comment>
<dbReference type="InterPro" id="IPR008920">
    <property type="entry name" value="TF_FadR/GntR_C"/>
</dbReference>
<dbReference type="RefSeq" id="WP_182213034.1">
    <property type="nucleotide sequence ID" value="NZ_JACEZS010000001.1"/>
</dbReference>
<sequence>MSNAPAAADHIQSGAASSGDIANHIAEAIAARKLPPGTKLREEALCRLYSVSRTKIRAALLSLSKDKLIQIVPDKGAFVSQPSEQESRDIFAARRLIEGALAREFVAKAKPGDYRKLEQHLKAERKALAGDQNSKQRSQLLGDFHVLLADVVGNHVLKEILRELVARSTLITMLYQSDRDAVCSSDEHTTFLEAAKAGDAERAASLMLHHLSHVEAALRFDGSAAEGRRDLVTALLM</sequence>
<dbReference type="AlphaFoldDB" id="A0A7W2EDI0"/>
<evidence type="ECO:0000256" key="2">
    <source>
        <dbReference type="ARBA" id="ARBA00023125"/>
    </source>
</evidence>
<dbReference type="SUPFAM" id="SSF46785">
    <property type="entry name" value="Winged helix' DNA-binding domain"/>
    <property type="match status" value="1"/>
</dbReference>
<dbReference type="SMART" id="SM00345">
    <property type="entry name" value="HTH_GNTR"/>
    <property type="match status" value="1"/>
</dbReference>
<dbReference type="InterPro" id="IPR011711">
    <property type="entry name" value="GntR_C"/>
</dbReference>
<name>A0A7W2EDI0_9BURK</name>
<dbReference type="Gene3D" id="1.10.10.10">
    <property type="entry name" value="Winged helix-like DNA-binding domain superfamily/Winged helix DNA-binding domain"/>
    <property type="match status" value="1"/>
</dbReference>
<protein>
    <submittedName>
        <fullName evidence="5">GntR family transcriptional regulator</fullName>
    </submittedName>
</protein>
<accession>A0A7W2EDI0</accession>
<dbReference type="GO" id="GO:0003700">
    <property type="term" value="F:DNA-binding transcription factor activity"/>
    <property type="evidence" value="ECO:0007669"/>
    <property type="project" value="InterPro"/>
</dbReference>
<dbReference type="Pfam" id="PF00392">
    <property type="entry name" value="GntR"/>
    <property type="match status" value="1"/>
</dbReference>
<keyword evidence="3" id="KW-0804">Transcription</keyword>
<dbReference type="EMBL" id="JACEZS010000001">
    <property type="protein sequence ID" value="MBA5603851.1"/>
    <property type="molecule type" value="Genomic_DNA"/>
</dbReference>
<evidence type="ECO:0000256" key="3">
    <source>
        <dbReference type="ARBA" id="ARBA00023163"/>
    </source>
</evidence>
<dbReference type="GO" id="GO:0003677">
    <property type="term" value="F:DNA binding"/>
    <property type="evidence" value="ECO:0007669"/>
    <property type="project" value="UniProtKB-KW"/>
</dbReference>
<dbReference type="PANTHER" id="PTHR43537">
    <property type="entry name" value="TRANSCRIPTIONAL REGULATOR, GNTR FAMILY"/>
    <property type="match status" value="1"/>
</dbReference>
<dbReference type="SUPFAM" id="SSF48008">
    <property type="entry name" value="GntR ligand-binding domain-like"/>
    <property type="match status" value="1"/>
</dbReference>
<evidence type="ECO:0000259" key="4">
    <source>
        <dbReference type="PROSITE" id="PS50949"/>
    </source>
</evidence>
<dbReference type="SMART" id="SM00895">
    <property type="entry name" value="FCD"/>
    <property type="match status" value="1"/>
</dbReference>
<keyword evidence="1" id="KW-0805">Transcription regulation</keyword>
<dbReference type="InterPro" id="IPR036390">
    <property type="entry name" value="WH_DNA-bd_sf"/>
</dbReference>
<dbReference type="InterPro" id="IPR036388">
    <property type="entry name" value="WH-like_DNA-bd_sf"/>
</dbReference>
<evidence type="ECO:0000313" key="6">
    <source>
        <dbReference type="Proteomes" id="UP000566711"/>
    </source>
</evidence>
<feature type="domain" description="HTH gntR-type" evidence="4">
    <location>
        <begin position="15"/>
        <end position="82"/>
    </location>
</feature>
<dbReference type="Proteomes" id="UP000566711">
    <property type="component" value="Unassembled WGS sequence"/>
</dbReference>
<dbReference type="Pfam" id="PF07729">
    <property type="entry name" value="FCD"/>
    <property type="match status" value="1"/>
</dbReference>
<gene>
    <name evidence="5" type="ORF">H3H36_00550</name>
</gene>
<evidence type="ECO:0000313" key="5">
    <source>
        <dbReference type="EMBL" id="MBA5603851.1"/>
    </source>
</evidence>
<reference evidence="5 6" key="1">
    <citation type="submission" date="2020-07" db="EMBL/GenBank/DDBJ databases">
        <title>Novel species isolated from subtropical streams in China.</title>
        <authorList>
            <person name="Lu H."/>
        </authorList>
    </citation>
    <scope>NUCLEOTIDE SEQUENCE [LARGE SCALE GENOMIC DNA]</scope>
    <source>
        <strain evidence="5 6">FT3S</strain>
    </source>
</reference>
<keyword evidence="6" id="KW-1185">Reference proteome</keyword>
<dbReference type="PANTHER" id="PTHR43537:SF53">
    <property type="entry name" value="HTH-TYPE TRANSCRIPTIONAL REPRESSOR NANR"/>
    <property type="match status" value="1"/>
</dbReference>
<organism evidence="5 6">
    <name type="scientific">Rugamonas fusca</name>
    <dbReference type="NCBI Taxonomy" id="2758568"/>
    <lineage>
        <taxon>Bacteria</taxon>
        <taxon>Pseudomonadati</taxon>
        <taxon>Pseudomonadota</taxon>
        <taxon>Betaproteobacteria</taxon>
        <taxon>Burkholderiales</taxon>
        <taxon>Oxalobacteraceae</taxon>
        <taxon>Telluria group</taxon>
        <taxon>Rugamonas</taxon>
    </lineage>
</organism>
<proteinExistence type="predicted"/>
<evidence type="ECO:0000256" key="1">
    <source>
        <dbReference type="ARBA" id="ARBA00023015"/>
    </source>
</evidence>
<keyword evidence="2" id="KW-0238">DNA-binding</keyword>
<dbReference type="PROSITE" id="PS50949">
    <property type="entry name" value="HTH_GNTR"/>
    <property type="match status" value="1"/>
</dbReference>
<dbReference type="Gene3D" id="1.20.120.530">
    <property type="entry name" value="GntR ligand-binding domain-like"/>
    <property type="match status" value="1"/>
</dbReference>
<dbReference type="CDD" id="cd07377">
    <property type="entry name" value="WHTH_GntR"/>
    <property type="match status" value="1"/>
</dbReference>
<dbReference type="InterPro" id="IPR000524">
    <property type="entry name" value="Tscrpt_reg_HTH_GntR"/>
</dbReference>